<keyword evidence="6" id="KW-0695">RNA-directed DNA polymerase</keyword>
<evidence type="ECO:0000256" key="6">
    <source>
        <dbReference type="ARBA" id="ARBA00022918"/>
    </source>
</evidence>
<keyword evidence="2" id="KW-0548">Nucleotidyltransferase</keyword>
<dbReference type="PROSITE" id="PS50013">
    <property type="entry name" value="CHROMO_2"/>
    <property type="match status" value="1"/>
</dbReference>
<dbReference type="CDD" id="cd01647">
    <property type="entry name" value="RT_LTR"/>
    <property type="match status" value="1"/>
</dbReference>
<dbReference type="CDD" id="cd09274">
    <property type="entry name" value="RNase_HI_RT_Ty3"/>
    <property type="match status" value="1"/>
</dbReference>
<dbReference type="InterPro" id="IPR023780">
    <property type="entry name" value="Chromo_domain"/>
</dbReference>
<dbReference type="CDD" id="cd00024">
    <property type="entry name" value="CD_CSD"/>
    <property type="match status" value="1"/>
</dbReference>
<dbReference type="InterPro" id="IPR000953">
    <property type="entry name" value="Chromo/chromo_shadow_dom"/>
</dbReference>
<dbReference type="Pfam" id="PF17921">
    <property type="entry name" value="Integrase_H2C2"/>
    <property type="match status" value="1"/>
</dbReference>
<dbReference type="PROSITE" id="PS50158">
    <property type="entry name" value="ZF_CCHC"/>
    <property type="match status" value="1"/>
</dbReference>
<dbReference type="InterPro" id="IPR050951">
    <property type="entry name" value="Retrovirus_Pol_polyprotein"/>
</dbReference>
<gene>
    <name evidence="12" type="ORF">ADUPG1_008486</name>
</gene>
<dbReference type="InterPro" id="IPR043128">
    <property type="entry name" value="Rev_trsase/Diguanyl_cyclase"/>
</dbReference>
<feature type="region of interest" description="Disordered" evidence="8">
    <location>
        <begin position="177"/>
        <end position="216"/>
    </location>
</feature>
<evidence type="ECO:0000313" key="12">
    <source>
        <dbReference type="EMBL" id="GKT35302.1"/>
    </source>
</evidence>
<sequence>MLFKFGAFYFQKFRERFDSYRALGGTAPLVVLIQPDIRTIYENVCDCLLPESEVSDGAGCEEEERSFLKSVSDYFGKKSALDTLYRLDTVKLFTISTEQVTNYCKRYREALRLMDPDDEISGDVLYSHFMRGIKHPKFRIRMEAALQGEEKTISTFIKVIYRQLAIVLETREDARGYEEHEKKYPNKKGAGGERTKEIKDDQARRKNVRDQLSRRRTFSDKRSRGCYICGEVGHIARNCPNSTPDSSKRRYSLKAATSKKESDEKRVSKPDSPYLHTLVWFESIKEASTLVTLLDTGAQVNIISEDVLCRLSGFSEEYLEETNECLELADGTELRVRHKCKLNLQMPENKHGRKLHFSFEAWVMRTNPRVPHGLILGYPLISEIDLFDYLRRPIPATYMTFYDVGLEELLLSNRRDVGETKLDIYHGFRVNSEFLDEVTPILKDFLQHFEEGEKKLLPELKIKLKEGCDFKTKQLRRTPFKYRSFIREEIKELVASGVIDESDNPFFSPLVIVPKKEGKLRMCVDYRELNSITIPYRHPLPRIDDCIEALDGQKLFACLDLSKGFHHVPIARDSTALTAFCTPFGQYEYLFMPFGLVNAPSHFQFCMNRVFEGLIGRCCVVYIDDVLIFGKDIGSLLENLKKVLDRIREWNLHINIPKCIIGAESIEFLGFSISRLGRRVLDRRIKGIVSLKAPTNKSEMRSFLGLVNFVRDFVPRCATLCAPLYELTEKERDFEWDKNAQEVFDLVKDALKDSVTLDFISEDAELSVFTDASDFGIGAVLIQKRQGRCTPVAFISKALNVTQRRWSVYEKEAWSIVYAIKKWDCFLRGREFTIFTDHKNLTYIEKSENAKVIRWFLLLQGYRYKIVHVSGKKNGAADALSRLISAFSASAASLRRKFDQENEVIKKVREVQAEKITDELKKELKLDKNGIWERDDETVWIPEDEDLHNTLIEQAHSSFIGGHKGINATLKRLKKWRIGWKGMRRDISAFHFCRPTLLRHELKKLAASAEGEFVIEAIVDHKGDTRENLQFQVQWFGYDPSENTWEYLWNVRDSIALEKYLEDHQEVGEMLEDK</sequence>
<dbReference type="SMART" id="SM00343">
    <property type="entry name" value="ZnF_C2HC"/>
    <property type="match status" value="1"/>
</dbReference>
<dbReference type="InterPro" id="IPR000477">
    <property type="entry name" value="RT_dom"/>
</dbReference>
<dbReference type="SUPFAM" id="SSF57756">
    <property type="entry name" value="Retrovirus zinc finger-like domains"/>
    <property type="match status" value="1"/>
</dbReference>
<dbReference type="Pfam" id="PF00385">
    <property type="entry name" value="Chromo"/>
    <property type="match status" value="1"/>
</dbReference>
<proteinExistence type="predicted"/>
<feature type="region of interest" description="Disordered" evidence="8">
    <location>
        <begin position="239"/>
        <end position="270"/>
    </location>
</feature>
<dbReference type="PANTHER" id="PTHR37984:SF5">
    <property type="entry name" value="PROTEIN NYNRIN-LIKE"/>
    <property type="match status" value="1"/>
</dbReference>
<evidence type="ECO:0000256" key="2">
    <source>
        <dbReference type="ARBA" id="ARBA00022695"/>
    </source>
</evidence>
<keyword evidence="7" id="KW-0863">Zinc-finger</keyword>
<evidence type="ECO:0000256" key="3">
    <source>
        <dbReference type="ARBA" id="ARBA00022722"/>
    </source>
</evidence>
<evidence type="ECO:0000256" key="4">
    <source>
        <dbReference type="ARBA" id="ARBA00022759"/>
    </source>
</evidence>
<dbReference type="Pfam" id="PF00098">
    <property type="entry name" value="zf-CCHC"/>
    <property type="match status" value="1"/>
</dbReference>
<name>A0ABQ5KS64_9EUKA</name>
<dbReference type="SUPFAM" id="SSF54160">
    <property type="entry name" value="Chromo domain-like"/>
    <property type="match status" value="1"/>
</dbReference>
<evidence type="ECO:0000256" key="8">
    <source>
        <dbReference type="SAM" id="MobiDB-lite"/>
    </source>
</evidence>
<keyword evidence="5" id="KW-0378">Hydrolase</keyword>
<evidence type="ECO:0000259" key="10">
    <source>
        <dbReference type="PROSITE" id="PS50158"/>
    </source>
</evidence>
<feature type="domain" description="Reverse transcriptase" evidence="11">
    <location>
        <begin position="494"/>
        <end position="673"/>
    </location>
</feature>
<feature type="domain" description="Chromo" evidence="9">
    <location>
        <begin position="1013"/>
        <end position="1072"/>
    </location>
</feature>
<protein>
    <submittedName>
        <fullName evidence="12">Nucleotidyltransferase, Ribonuclease H</fullName>
    </submittedName>
</protein>
<evidence type="ECO:0000259" key="9">
    <source>
        <dbReference type="PROSITE" id="PS50013"/>
    </source>
</evidence>
<evidence type="ECO:0000256" key="1">
    <source>
        <dbReference type="ARBA" id="ARBA00022679"/>
    </source>
</evidence>
<keyword evidence="1" id="KW-0808">Transferase</keyword>
<comment type="caution">
    <text evidence="12">The sequence shown here is derived from an EMBL/GenBank/DDBJ whole genome shotgun (WGS) entry which is preliminary data.</text>
</comment>
<dbReference type="EMBL" id="BQXS01010962">
    <property type="protein sequence ID" value="GKT35302.1"/>
    <property type="molecule type" value="Genomic_DNA"/>
</dbReference>
<evidence type="ECO:0000313" key="13">
    <source>
        <dbReference type="Proteomes" id="UP001057375"/>
    </source>
</evidence>
<dbReference type="SUPFAM" id="SSF56672">
    <property type="entry name" value="DNA/RNA polymerases"/>
    <property type="match status" value="1"/>
</dbReference>
<evidence type="ECO:0000259" key="11">
    <source>
        <dbReference type="PROSITE" id="PS50878"/>
    </source>
</evidence>
<dbReference type="InterPro" id="IPR041588">
    <property type="entry name" value="Integrase_H2C2"/>
</dbReference>
<keyword evidence="4" id="KW-0255">Endonuclease</keyword>
<evidence type="ECO:0000256" key="5">
    <source>
        <dbReference type="ARBA" id="ARBA00022801"/>
    </source>
</evidence>
<dbReference type="SMART" id="SM00298">
    <property type="entry name" value="CHROMO"/>
    <property type="match status" value="1"/>
</dbReference>
<dbReference type="InterPro" id="IPR043502">
    <property type="entry name" value="DNA/RNA_pol_sf"/>
</dbReference>
<dbReference type="Gene3D" id="3.10.20.370">
    <property type="match status" value="1"/>
</dbReference>
<feature type="compositionally biased region" description="Basic and acidic residues" evidence="8">
    <location>
        <begin position="258"/>
        <end position="269"/>
    </location>
</feature>
<reference evidence="12" key="1">
    <citation type="submission" date="2022-03" db="EMBL/GenBank/DDBJ databases">
        <title>Draft genome sequence of Aduncisulcus paluster, a free-living microaerophilic Fornicata.</title>
        <authorList>
            <person name="Yuyama I."/>
            <person name="Kume K."/>
            <person name="Tamura T."/>
            <person name="Inagaki Y."/>
            <person name="Hashimoto T."/>
        </authorList>
    </citation>
    <scope>NUCLEOTIDE SEQUENCE</scope>
    <source>
        <strain evidence="12">NY0171</strain>
    </source>
</reference>
<dbReference type="Proteomes" id="UP001057375">
    <property type="component" value="Unassembled WGS sequence"/>
</dbReference>
<dbReference type="PANTHER" id="PTHR37984">
    <property type="entry name" value="PROTEIN CBG26694"/>
    <property type="match status" value="1"/>
</dbReference>
<dbReference type="Gene3D" id="1.10.340.70">
    <property type="match status" value="1"/>
</dbReference>
<dbReference type="Gene3D" id="2.40.50.40">
    <property type="match status" value="1"/>
</dbReference>
<dbReference type="InterPro" id="IPR016197">
    <property type="entry name" value="Chromo-like_dom_sf"/>
</dbReference>
<dbReference type="Gene3D" id="3.10.10.10">
    <property type="entry name" value="HIV Type 1 Reverse Transcriptase, subunit A, domain 1"/>
    <property type="match status" value="1"/>
</dbReference>
<keyword evidence="7" id="KW-0479">Metal-binding</keyword>
<keyword evidence="13" id="KW-1185">Reference proteome</keyword>
<evidence type="ECO:0000256" key="7">
    <source>
        <dbReference type="PROSITE-ProRule" id="PRU00047"/>
    </source>
</evidence>
<keyword evidence="3" id="KW-0540">Nuclease</keyword>
<dbReference type="Pfam" id="PF17917">
    <property type="entry name" value="RT_RNaseH"/>
    <property type="match status" value="1"/>
</dbReference>
<dbReference type="PROSITE" id="PS50878">
    <property type="entry name" value="RT_POL"/>
    <property type="match status" value="1"/>
</dbReference>
<dbReference type="Gene3D" id="3.30.70.270">
    <property type="match status" value="2"/>
</dbReference>
<accession>A0ABQ5KS64</accession>
<feature type="domain" description="CCHC-type" evidence="10">
    <location>
        <begin position="226"/>
        <end position="241"/>
    </location>
</feature>
<dbReference type="InterPro" id="IPR001878">
    <property type="entry name" value="Znf_CCHC"/>
</dbReference>
<organism evidence="12 13">
    <name type="scientific">Aduncisulcus paluster</name>
    <dbReference type="NCBI Taxonomy" id="2918883"/>
    <lineage>
        <taxon>Eukaryota</taxon>
        <taxon>Metamonada</taxon>
        <taxon>Carpediemonas-like organisms</taxon>
        <taxon>Aduncisulcus</taxon>
    </lineage>
</organism>
<keyword evidence="7" id="KW-0862">Zinc</keyword>
<dbReference type="Pfam" id="PF00078">
    <property type="entry name" value="RVT_1"/>
    <property type="match status" value="1"/>
</dbReference>
<dbReference type="InterPro" id="IPR041373">
    <property type="entry name" value="RT_RNaseH"/>
</dbReference>
<dbReference type="InterPro" id="IPR036875">
    <property type="entry name" value="Znf_CCHC_sf"/>
</dbReference>
<dbReference type="CDD" id="cd00303">
    <property type="entry name" value="retropepsin_like"/>
    <property type="match status" value="1"/>
</dbReference>
<dbReference type="Gene3D" id="4.10.60.10">
    <property type="entry name" value="Zinc finger, CCHC-type"/>
    <property type="match status" value="1"/>
</dbReference>